<keyword evidence="6 7" id="KW-0472">Membrane</keyword>
<dbReference type="STRING" id="1505087.AYJ54_18065"/>
<evidence type="ECO:0000256" key="1">
    <source>
        <dbReference type="ARBA" id="ARBA00004651"/>
    </source>
</evidence>
<feature type="transmembrane region" description="Helical" evidence="7">
    <location>
        <begin position="12"/>
        <end position="33"/>
    </location>
</feature>
<evidence type="ECO:0000256" key="5">
    <source>
        <dbReference type="ARBA" id="ARBA00022989"/>
    </source>
</evidence>
<keyword evidence="4 7" id="KW-0812">Transmembrane</keyword>
<feature type="transmembrane region" description="Helical" evidence="7">
    <location>
        <begin position="103"/>
        <end position="123"/>
    </location>
</feature>
<dbReference type="RefSeq" id="WP_063677003.1">
    <property type="nucleotide sequence ID" value="NZ_LUUB01000070.1"/>
</dbReference>
<organism evidence="8 9">
    <name type="scientific">Bradyrhizobium centrolobii</name>
    <dbReference type="NCBI Taxonomy" id="1505087"/>
    <lineage>
        <taxon>Bacteria</taxon>
        <taxon>Pseudomonadati</taxon>
        <taxon>Pseudomonadota</taxon>
        <taxon>Alphaproteobacteria</taxon>
        <taxon>Hyphomicrobiales</taxon>
        <taxon>Nitrobacteraceae</taxon>
        <taxon>Bradyrhizobium</taxon>
    </lineage>
</organism>
<accession>A0A176YKS9</accession>
<dbReference type="OrthoDB" id="9808524at2"/>
<evidence type="ECO:0000256" key="3">
    <source>
        <dbReference type="ARBA" id="ARBA00022475"/>
    </source>
</evidence>
<dbReference type="InterPro" id="IPR051907">
    <property type="entry name" value="DoxX-like_oxidoreductase"/>
</dbReference>
<keyword evidence="3" id="KW-1003">Cell membrane</keyword>
<dbReference type="Pfam" id="PF07681">
    <property type="entry name" value="DoxX"/>
    <property type="match status" value="1"/>
</dbReference>
<sequence>MLDLETWSPRALAALRIITALLFIEHGLMKLFAFPAAIPGLPTPLPAIMLVAALIEVIGGALIAVGLFTRGAAFICSGEMAAAYFMFHMPQNFWPAVNQGDAAILYCFVFLYLVFAGAGAWSIDGLWSGSRQGLARA</sequence>
<evidence type="ECO:0000313" key="8">
    <source>
        <dbReference type="EMBL" id="OAF07231.1"/>
    </source>
</evidence>
<keyword evidence="9" id="KW-1185">Reference proteome</keyword>
<name>A0A176YKS9_9BRAD</name>
<dbReference type="GO" id="GO:0005886">
    <property type="term" value="C:plasma membrane"/>
    <property type="evidence" value="ECO:0007669"/>
    <property type="project" value="UniProtKB-SubCell"/>
</dbReference>
<evidence type="ECO:0000256" key="6">
    <source>
        <dbReference type="ARBA" id="ARBA00023136"/>
    </source>
</evidence>
<evidence type="ECO:0000256" key="7">
    <source>
        <dbReference type="SAM" id="Phobius"/>
    </source>
</evidence>
<dbReference type="Proteomes" id="UP000076959">
    <property type="component" value="Unassembled WGS sequence"/>
</dbReference>
<dbReference type="PANTHER" id="PTHR33452:SF4">
    <property type="entry name" value="BLL4328 PROTEIN"/>
    <property type="match status" value="1"/>
</dbReference>
<reference evidence="8 9" key="1">
    <citation type="submission" date="2016-03" db="EMBL/GenBank/DDBJ databases">
        <title>Draft Genome Sequence of the Strain BR 10245 (Bradyrhizobium sp.) isolated from nodules of Centrolobium paraense.</title>
        <authorList>
            <person name="Simoes-Araujo J.L.Sr."/>
            <person name="Barauna A.C."/>
            <person name="Silva K."/>
            <person name="Zilli J.E."/>
        </authorList>
    </citation>
    <scope>NUCLEOTIDE SEQUENCE [LARGE SCALE GENOMIC DNA]</scope>
    <source>
        <strain evidence="8 9">BR 10245</strain>
    </source>
</reference>
<comment type="similarity">
    <text evidence="2">Belongs to the DoxX family.</text>
</comment>
<evidence type="ECO:0000256" key="4">
    <source>
        <dbReference type="ARBA" id="ARBA00022692"/>
    </source>
</evidence>
<dbReference type="PANTHER" id="PTHR33452">
    <property type="entry name" value="OXIDOREDUCTASE CATD-RELATED"/>
    <property type="match status" value="1"/>
</dbReference>
<evidence type="ECO:0000313" key="9">
    <source>
        <dbReference type="Proteomes" id="UP000076959"/>
    </source>
</evidence>
<feature type="transmembrane region" description="Helical" evidence="7">
    <location>
        <begin position="45"/>
        <end position="65"/>
    </location>
</feature>
<comment type="subcellular location">
    <subcellularLocation>
        <location evidence="1">Cell membrane</location>
        <topology evidence="1">Multi-pass membrane protein</topology>
    </subcellularLocation>
</comment>
<dbReference type="EMBL" id="LUUB01000070">
    <property type="protein sequence ID" value="OAF07231.1"/>
    <property type="molecule type" value="Genomic_DNA"/>
</dbReference>
<keyword evidence="5 7" id="KW-1133">Transmembrane helix</keyword>
<proteinExistence type="inferred from homology"/>
<gene>
    <name evidence="8" type="ORF">AYJ54_18065</name>
</gene>
<dbReference type="InterPro" id="IPR032808">
    <property type="entry name" value="DoxX"/>
</dbReference>
<protein>
    <submittedName>
        <fullName evidence="8">DoxX family protein</fullName>
    </submittedName>
</protein>
<comment type="caution">
    <text evidence="8">The sequence shown here is derived from an EMBL/GenBank/DDBJ whole genome shotgun (WGS) entry which is preliminary data.</text>
</comment>
<evidence type="ECO:0000256" key="2">
    <source>
        <dbReference type="ARBA" id="ARBA00006679"/>
    </source>
</evidence>
<dbReference type="AlphaFoldDB" id="A0A176YKS9"/>